<dbReference type="EMBL" id="BMJS01000059">
    <property type="protein sequence ID" value="GGG07915.1"/>
    <property type="molecule type" value="Genomic_DNA"/>
</dbReference>
<reference evidence="2" key="2">
    <citation type="submission" date="2020-09" db="EMBL/GenBank/DDBJ databases">
        <authorList>
            <person name="Sun Q."/>
            <person name="Zhou Y."/>
        </authorList>
    </citation>
    <scope>NUCLEOTIDE SEQUENCE</scope>
    <source>
        <strain evidence="2">CGMCC 1.15758</strain>
    </source>
</reference>
<accession>A0A8J2Z756</accession>
<evidence type="ECO:0000313" key="3">
    <source>
        <dbReference type="Proteomes" id="UP000636949"/>
    </source>
</evidence>
<dbReference type="AlphaFoldDB" id="A0A8J2Z756"/>
<gene>
    <name evidence="2" type="ORF">GCM10010995_26840</name>
</gene>
<evidence type="ECO:0000313" key="2">
    <source>
        <dbReference type="EMBL" id="GGG07915.1"/>
    </source>
</evidence>
<feature type="region of interest" description="Disordered" evidence="1">
    <location>
        <begin position="54"/>
        <end position="75"/>
    </location>
</feature>
<name>A0A8J2Z756_9GAMM</name>
<organism evidence="2 3">
    <name type="scientific">Cysteiniphilum litorale</name>
    <dbReference type="NCBI Taxonomy" id="2056700"/>
    <lineage>
        <taxon>Bacteria</taxon>
        <taxon>Pseudomonadati</taxon>
        <taxon>Pseudomonadota</taxon>
        <taxon>Gammaproteobacteria</taxon>
        <taxon>Thiotrichales</taxon>
        <taxon>Fastidiosibacteraceae</taxon>
        <taxon>Cysteiniphilum</taxon>
    </lineage>
</organism>
<evidence type="ECO:0000256" key="1">
    <source>
        <dbReference type="SAM" id="MobiDB-lite"/>
    </source>
</evidence>
<keyword evidence="3" id="KW-1185">Reference proteome</keyword>
<comment type="caution">
    <text evidence="2">The sequence shown here is derived from an EMBL/GenBank/DDBJ whole genome shotgun (WGS) entry which is preliminary data.</text>
</comment>
<protein>
    <submittedName>
        <fullName evidence="2">Uncharacterized protein</fullName>
    </submittedName>
</protein>
<reference evidence="2" key="1">
    <citation type="journal article" date="2014" name="Int. J. Syst. Evol. Microbiol.">
        <title>Complete genome sequence of Corynebacterium casei LMG S-19264T (=DSM 44701T), isolated from a smear-ripened cheese.</title>
        <authorList>
            <consortium name="US DOE Joint Genome Institute (JGI-PGF)"/>
            <person name="Walter F."/>
            <person name="Albersmeier A."/>
            <person name="Kalinowski J."/>
            <person name="Ruckert C."/>
        </authorList>
    </citation>
    <scope>NUCLEOTIDE SEQUENCE</scope>
    <source>
        <strain evidence="2">CGMCC 1.15758</strain>
    </source>
</reference>
<sequence>MCCHENISDNNTGTTKISIFLQFDKGMFMCRRNNQMHKSSPMNTKIKFKMFTPSTSNEVAESNGQKMRNGNNCEN</sequence>
<proteinExistence type="predicted"/>
<dbReference type="Proteomes" id="UP000636949">
    <property type="component" value="Unassembled WGS sequence"/>
</dbReference>